<dbReference type="PROSITE" id="PS50994">
    <property type="entry name" value="INTEGRASE"/>
    <property type="match status" value="1"/>
</dbReference>
<dbReference type="AlphaFoldDB" id="X1MUR6"/>
<dbReference type="EMBL" id="BARV01014669">
    <property type="protein sequence ID" value="GAI21786.1"/>
    <property type="molecule type" value="Genomic_DNA"/>
</dbReference>
<evidence type="ECO:0000259" key="2">
    <source>
        <dbReference type="PROSITE" id="PS50994"/>
    </source>
</evidence>
<organism evidence="3">
    <name type="scientific">marine sediment metagenome</name>
    <dbReference type="NCBI Taxonomy" id="412755"/>
    <lineage>
        <taxon>unclassified sequences</taxon>
        <taxon>metagenomes</taxon>
        <taxon>ecological metagenomes</taxon>
    </lineage>
</organism>
<dbReference type="GO" id="GO:0003676">
    <property type="term" value="F:nucleic acid binding"/>
    <property type="evidence" value="ECO:0007669"/>
    <property type="project" value="InterPro"/>
</dbReference>
<proteinExistence type="predicted"/>
<evidence type="ECO:0000313" key="3">
    <source>
        <dbReference type="EMBL" id="GAI21786.1"/>
    </source>
</evidence>
<gene>
    <name evidence="3" type="ORF">S06H3_25479</name>
</gene>
<comment type="caution">
    <text evidence="3">The sequence shown here is derived from an EMBL/GenBank/DDBJ whole genome shotgun (WGS) entry which is preliminary data.</text>
</comment>
<dbReference type="InterPro" id="IPR036397">
    <property type="entry name" value="RNaseH_sf"/>
</dbReference>
<feature type="domain" description="Integrase catalytic" evidence="2">
    <location>
        <begin position="10"/>
        <end position="191"/>
    </location>
</feature>
<reference evidence="3" key="1">
    <citation type="journal article" date="2014" name="Front. Microbiol.">
        <title>High frequency of phylogenetically diverse reductive dehalogenase-homologous genes in deep subseafloor sedimentary metagenomes.</title>
        <authorList>
            <person name="Kawai M."/>
            <person name="Futagami T."/>
            <person name="Toyoda A."/>
            <person name="Takaki Y."/>
            <person name="Nishi S."/>
            <person name="Hori S."/>
            <person name="Arai W."/>
            <person name="Tsubouchi T."/>
            <person name="Morono Y."/>
            <person name="Uchiyama I."/>
            <person name="Ito T."/>
            <person name="Fujiyama A."/>
            <person name="Inagaki F."/>
            <person name="Takami H."/>
        </authorList>
    </citation>
    <scope>NUCLEOTIDE SEQUENCE</scope>
    <source>
        <strain evidence="3">Expedition CK06-06</strain>
    </source>
</reference>
<accession>X1MUR6</accession>
<feature type="region of interest" description="Disordered" evidence="1">
    <location>
        <begin position="231"/>
        <end position="264"/>
    </location>
</feature>
<name>X1MUR6_9ZZZZ</name>
<dbReference type="SUPFAM" id="SSF53098">
    <property type="entry name" value="Ribonuclease H-like"/>
    <property type="match status" value="1"/>
</dbReference>
<dbReference type="GO" id="GO:0015074">
    <property type="term" value="P:DNA integration"/>
    <property type="evidence" value="ECO:0007669"/>
    <property type="project" value="InterPro"/>
</dbReference>
<sequence>MIPIKAGGWDRSLPGQIQVDLVAHCGSSASGYYANTVSSCDVAFGWWEGEAVLGSGQERSCSALDRARKRMPFEWVHAHPDNDSSFINWHLFSYCETEGIEFSRSRPYKKNDNSFVEQKNSTHVRAVIGHLRYDTEKELALINSLYRNELRLYKNFFQPVMKLKEKIRDKGKVHRKYDIPKTPYQRIMESKLISQETKDKLTKIYLSLNPAELKRRIDEKIHRLFKVYEEKQAGTEPSPSKKQTPRLETKSHIFNGRSTPVSVT</sequence>
<dbReference type="InterPro" id="IPR012337">
    <property type="entry name" value="RNaseH-like_sf"/>
</dbReference>
<dbReference type="Gene3D" id="3.30.420.10">
    <property type="entry name" value="Ribonuclease H-like superfamily/Ribonuclease H"/>
    <property type="match status" value="1"/>
</dbReference>
<evidence type="ECO:0000256" key="1">
    <source>
        <dbReference type="SAM" id="MobiDB-lite"/>
    </source>
</evidence>
<protein>
    <recommendedName>
        <fullName evidence="2">Integrase catalytic domain-containing protein</fullName>
    </recommendedName>
</protein>
<dbReference type="InterPro" id="IPR001584">
    <property type="entry name" value="Integrase_cat-core"/>
</dbReference>